<dbReference type="Pfam" id="PF14539">
    <property type="entry name" value="DUF4442"/>
    <property type="match status" value="1"/>
</dbReference>
<keyword evidence="2" id="KW-1185">Reference proteome</keyword>
<gene>
    <name evidence="1" type="ORF">I5M19_09110</name>
</gene>
<dbReference type="InterPro" id="IPR027961">
    <property type="entry name" value="DUF4442"/>
</dbReference>
<comment type="caution">
    <text evidence="1">The sequence shown here is derived from an EMBL/GenBank/DDBJ whole genome shotgun (WGS) entry which is preliminary data.</text>
</comment>
<reference evidence="1" key="1">
    <citation type="submission" date="2020-12" db="EMBL/GenBank/DDBJ databases">
        <title>Bacterial novel species Mucilaginibacter sp. SD-g isolated from soil.</title>
        <authorList>
            <person name="Jung H.-Y."/>
        </authorList>
    </citation>
    <scope>NUCLEOTIDE SEQUENCE</scope>
    <source>
        <strain evidence="1">SD-g</strain>
    </source>
</reference>
<dbReference type="CDD" id="cd03440">
    <property type="entry name" value="hot_dog"/>
    <property type="match status" value="1"/>
</dbReference>
<sequence>MVVSANMLKWAMRLYPPLLFQRIWVIRFKKDFTGTTVKIKKSILNKNYNGSIFGGTIFAAVDPFYPVLFHQIFNAGKKRKLKIWSKSARINFLKPALSDLFFDIIITEMDIAYADKALKTMGKYENTFQIEVYNDQGDICASLLNEVYLRDMDFTEKSIN</sequence>
<dbReference type="SUPFAM" id="SSF54637">
    <property type="entry name" value="Thioesterase/thiol ester dehydrase-isomerase"/>
    <property type="match status" value="1"/>
</dbReference>
<organism evidence="1 2">
    <name type="scientific">Mucilaginibacter segetis</name>
    <dbReference type="NCBI Taxonomy" id="2793071"/>
    <lineage>
        <taxon>Bacteria</taxon>
        <taxon>Pseudomonadati</taxon>
        <taxon>Bacteroidota</taxon>
        <taxon>Sphingobacteriia</taxon>
        <taxon>Sphingobacteriales</taxon>
        <taxon>Sphingobacteriaceae</taxon>
        <taxon>Mucilaginibacter</taxon>
    </lineage>
</organism>
<dbReference type="InterPro" id="IPR029069">
    <property type="entry name" value="HotDog_dom_sf"/>
</dbReference>
<dbReference type="Gene3D" id="3.10.129.10">
    <property type="entry name" value="Hotdog Thioesterase"/>
    <property type="match status" value="1"/>
</dbReference>
<dbReference type="Proteomes" id="UP000613193">
    <property type="component" value="Unassembled WGS sequence"/>
</dbReference>
<dbReference type="AlphaFoldDB" id="A0A934UMX2"/>
<name>A0A934UMX2_9SPHI</name>
<protein>
    <submittedName>
        <fullName evidence="1">DUF4442 domain-containing protein</fullName>
    </submittedName>
</protein>
<proteinExistence type="predicted"/>
<evidence type="ECO:0000313" key="2">
    <source>
        <dbReference type="Proteomes" id="UP000613193"/>
    </source>
</evidence>
<evidence type="ECO:0000313" key="1">
    <source>
        <dbReference type="EMBL" id="MBK0379465.1"/>
    </source>
</evidence>
<dbReference type="EMBL" id="JAEHFW010000001">
    <property type="protein sequence ID" value="MBK0379465.1"/>
    <property type="molecule type" value="Genomic_DNA"/>
</dbReference>
<accession>A0A934UMX2</accession>